<dbReference type="PANTHER" id="PTHR31435">
    <property type="entry name" value="PROTEIN NATD1"/>
    <property type="match status" value="1"/>
</dbReference>
<dbReference type="InterPro" id="IPR045057">
    <property type="entry name" value="Gcn5-rel_NAT"/>
</dbReference>
<evidence type="ECO:0000313" key="2">
    <source>
        <dbReference type="EMBL" id="TDP88095.1"/>
    </source>
</evidence>
<dbReference type="OrthoDB" id="9813275at2"/>
<dbReference type="SUPFAM" id="SSF55729">
    <property type="entry name" value="Acyl-CoA N-acyltransferases (Nat)"/>
    <property type="match status" value="1"/>
</dbReference>
<dbReference type="AlphaFoldDB" id="A0A4R6RPG3"/>
<dbReference type="PANTHER" id="PTHR31435:SF9">
    <property type="entry name" value="PROTEIN NATD1"/>
    <property type="match status" value="1"/>
</dbReference>
<dbReference type="EMBL" id="SNXW01000001">
    <property type="protein sequence ID" value="TDP88095.1"/>
    <property type="molecule type" value="Genomic_DNA"/>
</dbReference>
<dbReference type="Proteomes" id="UP000294593">
    <property type="component" value="Unassembled WGS sequence"/>
</dbReference>
<reference evidence="2 3" key="1">
    <citation type="submission" date="2019-03" db="EMBL/GenBank/DDBJ databases">
        <title>Genomic Encyclopedia of Type Strains, Phase IV (KMG-IV): sequencing the most valuable type-strain genomes for metagenomic binning, comparative biology and taxonomic classification.</title>
        <authorList>
            <person name="Goeker M."/>
        </authorList>
    </citation>
    <scope>NUCLEOTIDE SEQUENCE [LARGE SCALE GENOMIC DNA]</scope>
    <source>
        <strain evidence="2 3">DSM 11901</strain>
    </source>
</reference>
<organism evidence="2 3">
    <name type="scientific">Aquabacterium commune</name>
    <dbReference type="NCBI Taxonomy" id="70586"/>
    <lineage>
        <taxon>Bacteria</taxon>
        <taxon>Pseudomonadati</taxon>
        <taxon>Pseudomonadota</taxon>
        <taxon>Betaproteobacteria</taxon>
        <taxon>Burkholderiales</taxon>
        <taxon>Aquabacterium</taxon>
    </lineage>
</organism>
<feature type="domain" description="N-acetyltransferase" evidence="1">
    <location>
        <begin position="16"/>
        <end position="101"/>
    </location>
</feature>
<dbReference type="InterPro" id="IPR016181">
    <property type="entry name" value="Acyl_CoA_acyltransferase"/>
</dbReference>
<protein>
    <recommendedName>
        <fullName evidence="1">N-acetyltransferase domain-containing protein</fullName>
    </recommendedName>
</protein>
<evidence type="ECO:0000313" key="3">
    <source>
        <dbReference type="Proteomes" id="UP000294593"/>
    </source>
</evidence>
<sequence length="101" mass="11270">MSRTATPAQATPLAIQHHAGTGRFEAMVEGLRCELDYQLDERLMRITHTGVPRALEGRGIAAALVAHALAWARAQGHQVQPLCSYVQVYMRRHPEWQDLLA</sequence>
<dbReference type="RefSeq" id="WP_133605748.1">
    <property type="nucleotide sequence ID" value="NZ_SNXW01000001.1"/>
</dbReference>
<evidence type="ECO:0000259" key="1">
    <source>
        <dbReference type="PROSITE" id="PS51729"/>
    </source>
</evidence>
<dbReference type="PROSITE" id="PS51729">
    <property type="entry name" value="GNAT_YJDJ"/>
    <property type="match status" value="1"/>
</dbReference>
<name>A0A4R6RPG3_9BURK</name>
<accession>A0A4R6RPG3</accession>
<proteinExistence type="predicted"/>
<dbReference type="InterPro" id="IPR031165">
    <property type="entry name" value="GNAT_YJDJ"/>
</dbReference>
<gene>
    <name evidence="2" type="ORF">EV672_101233</name>
</gene>
<dbReference type="Pfam" id="PF14542">
    <property type="entry name" value="Acetyltransf_CG"/>
    <property type="match status" value="1"/>
</dbReference>
<comment type="caution">
    <text evidence="2">The sequence shown here is derived from an EMBL/GenBank/DDBJ whole genome shotgun (WGS) entry which is preliminary data.</text>
</comment>
<keyword evidence="3" id="KW-1185">Reference proteome</keyword>
<dbReference type="Gene3D" id="3.40.630.30">
    <property type="match status" value="1"/>
</dbReference>